<sequence>MEEIKTTNNNLTAETLLSKTECNAMRGIAILGIILHNYCHWLAPIVKENEYQYFQNNVDELSKIMTSEWTNLIFFHVMSFFGHYGVPIFLFLSAYGLVQKYELYNRDKHAEPTTLEFIKYHWKKLFRLMIVGFAAFILIDAITPGRHHYAVLDIIAQLGLFNNILPHPDKIIWPGPYWFFGLMFQLYIVYRLFLYKRHWGWAVGLMVLSTAIQMACEPDGEALNRWRYNCVGGILPFCMGLLYARHVKNANPRLYPLWTILAVLGIYILSLNRNSWFFVPAFVCIAAIYFVKHISRATFFSTFHRWLLNQLSWIGSISAALFISHPITRKVIIPISRTGDYWTGLLLYIITSICIAWLFKELTKHIPSPKLK</sequence>
<organism evidence="3 4">
    <name type="scientific">Prevotella brunnea</name>
    <dbReference type="NCBI Taxonomy" id="2508867"/>
    <lineage>
        <taxon>Bacteria</taxon>
        <taxon>Pseudomonadati</taxon>
        <taxon>Bacteroidota</taxon>
        <taxon>Bacteroidia</taxon>
        <taxon>Bacteroidales</taxon>
        <taxon>Prevotellaceae</taxon>
        <taxon>Prevotella</taxon>
    </lineage>
</organism>
<keyword evidence="3" id="KW-0808">Transferase</keyword>
<keyword evidence="1" id="KW-0472">Membrane</keyword>
<evidence type="ECO:0000256" key="1">
    <source>
        <dbReference type="SAM" id="Phobius"/>
    </source>
</evidence>
<proteinExistence type="predicted"/>
<dbReference type="Proteomes" id="UP000321612">
    <property type="component" value="Unassembled WGS sequence"/>
</dbReference>
<keyword evidence="4" id="KW-1185">Reference proteome</keyword>
<dbReference type="InterPro" id="IPR002656">
    <property type="entry name" value="Acyl_transf_3_dom"/>
</dbReference>
<feature type="transmembrane region" description="Helical" evidence="1">
    <location>
        <begin position="125"/>
        <end position="142"/>
    </location>
</feature>
<keyword evidence="1" id="KW-1133">Transmembrane helix</keyword>
<feature type="transmembrane region" description="Helical" evidence="1">
    <location>
        <begin position="177"/>
        <end position="193"/>
    </location>
</feature>
<keyword evidence="1" id="KW-0812">Transmembrane</keyword>
<gene>
    <name evidence="3" type="ORF">ETF27_04095</name>
</gene>
<protein>
    <submittedName>
        <fullName evidence="3">Acyltransferase</fullName>
    </submittedName>
</protein>
<keyword evidence="3" id="KW-0012">Acyltransferase</keyword>
<feature type="transmembrane region" description="Helical" evidence="1">
    <location>
        <begin position="253"/>
        <end position="269"/>
    </location>
</feature>
<accession>A0A5C8GK96</accession>
<dbReference type="Pfam" id="PF01757">
    <property type="entry name" value="Acyl_transf_3"/>
    <property type="match status" value="1"/>
</dbReference>
<comment type="caution">
    <text evidence="3">The sequence shown here is derived from an EMBL/GenBank/DDBJ whole genome shotgun (WGS) entry which is preliminary data.</text>
</comment>
<dbReference type="GO" id="GO:0016747">
    <property type="term" value="F:acyltransferase activity, transferring groups other than amino-acyl groups"/>
    <property type="evidence" value="ECO:0007669"/>
    <property type="project" value="InterPro"/>
</dbReference>
<reference evidence="4" key="1">
    <citation type="submission" date="2019-05" db="EMBL/GenBank/DDBJ databases">
        <title>Prevotella brunnea sp. nov., isolated from a wound of a patient.</title>
        <authorList>
            <person name="Buhl M."/>
        </authorList>
    </citation>
    <scope>NUCLEOTIDE SEQUENCE [LARGE SCALE GENOMIC DNA]</scope>
    <source>
        <strain evidence="4">A2672</strain>
    </source>
</reference>
<feature type="transmembrane region" description="Helical" evidence="1">
    <location>
        <begin position="276"/>
        <end position="294"/>
    </location>
</feature>
<feature type="transmembrane region" description="Helical" evidence="1">
    <location>
        <begin position="73"/>
        <end position="98"/>
    </location>
</feature>
<name>A0A5C8GK96_9BACT</name>
<feature type="transmembrane region" description="Helical" evidence="1">
    <location>
        <begin position="306"/>
        <end position="327"/>
    </location>
</feature>
<feature type="transmembrane region" description="Helical" evidence="1">
    <location>
        <begin position="339"/>
        <end position="359"/>
    </location>
</feature>
<dbReference type="AlphaFoldDB" id="A0A5C8GK96"/>
<feature type="domain" description="Acyltransferase 3" evidence="2">
    <location>
        <begin position="23"/>
        <end position="359"/>
    </location>
</feature>
<evidence type="ECO:0000313" key="4">
    <source>
        <dbReference type="Proteomes" id="UP000321612"/>
    </source>
</evidence>
<evidence type="ECO:0000259" key="2">
    <source>
        <dbReference type="Pfam" id="PF01757"/>
    </source>
</evidence>
<dbReference type="RefSeq" id="WP_130830204.1">
    <property type="nucleotide sequence ID" value="NZ_SDIK01000026.1"/>
</dbReference>
<dbReference type="EMBL" id="SDIK01000026">
    <property type="protein sequence ID" value="TXJ62527.1"/>
    <property type="molecule type" value="Genomic_DNA"/>
</dbReference>
<dbReference type="OrthoDB" id="128906at2"/>
<feature type="transmembrane region" description="Helical" evidence="1">
    <location>
        <begin position="199"/>
        <end position="216"/>
    </location>
</feature>
<feature type="transmembrane region" description="Helical" evidence="1">
    <location>
        <begin position="228"/>
        <end position="247"/>
    </location>
</feature>
<evidence type="ECO:0000313" key="3">
    <source>
        <dbReference type="EMBL" id="TXJ62527.1"/>
    </source>
</evidence>